<keyword evidence="4" id="KW-0862">Zinc</keyword>
<dbReference type="GO" id="GO:0009535">
    <property type="term" value="C:chloroplast thylakoid membrane"/>
    <property type="evidence" value="ECO:0007669"/>
    <property type="project" value="TreeGrafter"/>
</dbReference>
<evidence type="ECO:0000313" key="8">
    <source>
        <dbReference type="EMBL" id="CDP16392.1"/>
    </source>
</evidence>
<dbReference type="Gramene" id="CDP16392">
    <property type="protein sequence ID" value="CDP16392"/>
    <property type="gene ID" value="GSCOC_T00018247001"/>
</dbReference>
<comment type="cofactor">
    <cofactor evidence="1">
        <name>Zn(2+)</name>
        <dbReference type="ChEBI" id="CHEBI:29105"/>
    </cofactor>
</comment>
<dbReference type="InterPro" id="IPR037219">
    <property type="entry name" value="Peptidase_M41-like"/>
</dbReference>
<dbReference type="GO" id="GO:0034982">
    <property type="term" value="P:mitochondrial protein processing"/>
    <property type="evidence" value="ECO:0007669"/>
    <property type="project" value="TreeGrafter"/>
</dbReference>
<dbReference type="GO" id="GO:0009793">
    <property type="term" value="P:embryo development ending in seed dormancy"/>
    <property type="evidence" value="ECO:0007669"/>
    <property type="project" value="TreeGrafter"/>
</dbReference>
<dbReference type="Pfam" id="PF01434">
    <property type="entry name" value="Peptidase_M41"/>
    <property type="match status" value="1"/>
</dbReference>
<dbReference type="GO" id="GO:0004222">
    <property type="term" value="F:metalloendopeptidase activity"/>
    <property type="evidence" value="ECO:0007669"/>
    <property type="project" value="InterPro"/>
</dbReference>
<evidence type="ECO:0000313" key="9">
    <source>
        <dbReference type="Proteomes" id="UP000295252"/>
    </source>
</evidence>
<keyword evidence="2" id="KW-0479">Metal-binding</keyword>
<dbReference type="PANTHER" id="PTHR43655">
    <property type="entry name" value="ATP-DEPENDENT PROTEASE"/>
    <property type="match status" value="1"/>
</dbReference>
<feature type="domain" description="Peptidase M41" evidence="7">
    <location>
        <begin position="272"/>
        <end position="371"/>
    </location>
</feature>
<dbReference type="InParanoid" id="A0A068V762"/>
<evidence type="ECO:0000256" key="5">
    <source>
        <dbReference type="ARBA" id="ARBA00022840"/>
    </source>
</evidence>
<dbReference type="STRING" id="49390.A0A068V762"/>
<sequence length="372" mass="41725">MEISTLNYAAGGHPFQLSSTSTPPTITAKQHLLLSPNTPPPSSTLSNFFLLPVSRPFAPFSRFTYMSKLSCHKKSQRTPILASSSSSSDSTSNDNPLDHSASDAAAGFSWLHLSRRFFTNFKQQTGIDFQHDTIAALARLTAPLRRSVQLPHSALERFRSHLLADFVNWNKLDCWKDVKNWEAKRIGVLILYALVMVVSSQGIYKAIQAPVIDRERRELAEAYMEALIPEPTPTNVRKFKKGLWRKTTPKGLKLKKFIEGPDGTLVHDSSFVSFEKKRLLAVHEAGHIVLAHLFPRFDWHAFSQLLPGGKETAISVFYPREDMVDQGYTTFGYMKMQMVVAHGGRCAERIVFGDDITDGGQDDLEKITKVSK</sequence>
<keyword evidence="6" id="KW-0378">Hydrolase</keyword>
<keyword evidence="5" id="KW-0067">ATP-binding</keyword>
<proteinExistence type="predicted"/>
<dbReference type="GO" id="GO:0004176">
    <property type="term" value="F:ATP-dependent peptidase activity"/>
    <property type="evidence" value="ECO:0007669"/>
    <property type="project" value="InterPro"/>
</dbReference>
<dbReference type="Proteomes" id="UP000295252">
    <property type="component" value="Chromosome VII"/>
</dbReference>
<accession>A0A068V762</accession>
<dbReference type="InterPro" id="IPR050928">
    <property type="entry name" value="ATP-dep_Zn_Metalloprotease"/>
</dbReference>
<name>A0A068V762_COFCA</name>
<dbReference type="InterPro" id="IPR000642">
    <property type="entry name" value="Peptidase_M41"/>
</dbReference>
<keyword evidence="6" id="KW-0482">Metalloprotease</keyword>
<evidence type="ECO:0000256" key="4">
    <source>
        <dbReference type="ARBA" id="ARBA00022833"/>
    </source>
</evidence>
<dbReference type="EMBL" id="HG739207">
    <property type="protein sequence ID" value="CDP16392.1"/>
    <property type="molecule type" value="Genomic_DNA"/>
</dbReference>
<organism evidence="8 9">
    <name type="scientific">Coffea canephora</name>
    <name type="common">Robusta coffee</name>
    <dbReference type="NCBI Taxonomy" id="49390"/>
    <lineage>
        <taxon>Eukaryota</taxon>
        <taxon>Viridiplantae</taxon>
        <taxon>Streptophyta</taxon>
        <taxon>Embryophyta</taxon>
        <taxon>Tracheophyta</taxon>
        <taxon>Spermatophyta</taxon>
        <taxon>Magnoliopsida</taxon>
        <taxon>eudicotyledons</taxon>
        <taxon>Gunneridae</taxon>
        <taxon>Pentapetalae</taxon>
        <taxon>asterids</taxon>
        <taxon>lamiids</taxon>
        <taxon>Gentianales</taxon>
        <taxon>Rubiaceae</taxon>
        <taxon>Ixoroideae</taxon>
        <taxon>Gardenieae complex</taxon>
        <taxon>Bertiereae - Coffeeae clade</taxon>
        <taxon>Coffeeae</taxon>
        <taxon>Coffea</taxon>
    </lineage>
</organism>
<dbReference type="GO" id="GO:0005524">
    <property type="term" value="F:ATP binding"/>
    <property type="evidence" value="ECO:0007669"/>
    <property type="project" value="UniProtKB-KW"/>
</dbReference>
<dbReference type="PANTHER" id="PTHR43655:SF19">
    <property type="entry name" value="ATP-DEPENDENT ZINC METALLOPROTEASE FTSH 12, CHLOROPLASTIC"/>
    <property type="match status" value="1"/>
</dbReference>
<keyword evidence="6" id="KW-0645">Protease</keyword>
<evidence type="ECO:0000256" key="2">
    <source>
        <dbReference type="ARBA" id="ARBA00022723"/>
    </source>
</evidence>
<evidence type="ECO:0000256" key="3">
    <source>
        <dbReference type="ARBA" id="ARBA00022741"/>
    </source>
</evidence>
<evidence type="ECO:0000256" key="1">
    <source>
        <dbReference type="ARBA" id="ARBA00001947"/>
    </source>
</evidence>
<gene>
    <name evidence="8" type="ORF">GSCOC_T00018247001</name>
</gene>
<dbReference type="Gene3D" id="1.20.58.760">
    <property type="entry name" value="Peptidase M41"/>
    <property type="match status" value="1"/>
</dbReference>
<dbReference type="OrthoDB" id="2016403at2759"/>
<dbReference type="GO" id="GO:0005745">
    <property type="term" value="C:m-AAA complex"/>
    <property type="evidence" value="ECO:0007669"/>
    <property type="project" value="TreeGrafter"/>
</dbReference>
<keyword evidence="3" id="KW-0547">Nucleotide-binding</keyword>
<reference evidence="9" key="1">
    <citation type="journal article" date="2014" name="Science">
        <title>The coffee genome provides insight into the convergent evolution of caffeine biosynthesis.</title>
        <authorList>
            <person name="Denoeud F."/>
            <person name="Carretero-Paulet L."/>
            <person name="Dereeper A."/>
            <person name="Droc G."/>
            <person name="Guyot R."/>
            <person name="Pietrella M."/>
            <person name="Zheng C."/>
            <person name="Alberti A."/>
            <person name="Anthony F."/>
            <person name="Aprea G."/>
            <person name="Aury J.M."/>
            <person name="Bento P."/>
            <person name="Bernard M."/>
            <person name="Bocs S."/>
            <person name="Campa C."/>
            <person name="Cenci A."/>
            <person name="Combes M.C."/>
            <person name="Crouzillat D."/>
            <person name="Da Silva C."/>
            <person name="Daddiego L."/>
            <person name="De Bellis F."/>
            <person name="Dussert S."/>
            <person name="Garsmeur O."/>
            <person name="Gayraud T."/>
            <person name="Guignon V."/>
            <person name="Jahn K."/>
            <person name="Jamilloux V."/>
            <person name="Joet T."/>
            <person name="Labadie K."/>
            <person name="Lan T."/>
            <person name="Leclercq J."/>
            <person name="Lepelley M."/>
            <person name="Leroy T."/>
            <person name="Li L.T."/>
            <person name="Librado P."/>
            <person name="Lopez L."/>
            <person name="Munoz A."/>
            <person name="Noel B."/>
            <person name="Pallavicini A."/>
            <person name="Perrotta G."/>
            <person name="Poncet V."/>
            <person name="Pot D."/>
            <person name="Priyono X."/>
            <person name="Rigoreau M."/>
            <person name="Rouard M."/>
            <person name="Rozas J."/>
            <person name="Tranchant-Dubreuil C."/>
            <person name="VanBuren R."/>
            <person name="Zhang Q."/>
            <person name="Andrade A.C."/>
            <person name="Argout X."/>
            <person name="Bertrand B."/>
            <person name="de Kochko A."/>
            <person name="Graziosi G."/>
            <person name="Henry R.J."/>
            <person name="Jayarama X."/>
            <person name="Ming R."/>
            <person name="Nagai C."/>
            <person name="Rounsley S."/>
            <person name="Sankoff D."/>
            <person name="Giuliano G."/>
            <person name="Albert V.A."/>
            <person name="Wincker P."/>
            <person name="Lashermes P."/>
        </authorList>
    </citation>
    <scope>NUCLEOTIDE SEQUENCE [LARGE SCALE GENOMIC DNA]</scope>
    <source>
        <strain evidence="9">cv. DH200-94</strain>
    </source>
</reference>
<dbReference type="AlphaFoldDB" id="A0A068V762"/>
<protein>
    <recommendedName>
        <fullName evidence="7">Peptidase M41 domain-containing protein</fullName>
    </recommendedName>
</protein>
<dbReference type="SUPFAM" id="SSF140990">
    <property type="entry name" value="FtsH protease domain-like"/>
    <property type="match status" value="1"/>
</dbReference>
<keyword evidence="9" id="KW-1185">Reference proteome</keyword>
<evidence type="ECO:0000256" key="6">
    <source>
        <dbReference type="ARBA" id="ARBA00023049"/>
    </source>
</evidence>
<dbReference type="MEROPS" id="M41.A06"/>
<dbReference type="GO" id="GO:0046872">
    <property type="term" value="F:metal ion binding"/>
    <property type="evidence" value="ECO:0007669"/>
    <property type="project" value="UniProtKB-KW"/>
</dbReference>
<evidence type="ECO:0000259" key="7">
    <source>
        <dbReference type="Pfam" id="PF01434"/>
    </source>
</evidence>